<evidence type="ECO:0000313" key="3">
    <source>
        <dbReference type="EMBL" id="GHO82993.1"/>
    </source>
</evidence>
<proteinExistence type="predicted"/>
<keyword evidence="4" id="KW-1185">Reference proteome</keyword>
<feature type="domain" description="Competence protein CoiA nuclease-like" evidence="1">
    <location>
        <begin position="67"/>
        <end position="172"/>
    </location>
</feature>
<dbReference type="Pfam" id="PF06054">
    <property type="entry name" value="CoiA_nuc"/>
    <property type="match status" value="1"/>
</dbReference>
<evidence type="ECO:0000313" key="4">
    <source>
        <dbReference type="Proteomes" id="UP000635565"/>
    </source>
</evidence>
<dbReference type="RefSeq" id="WP_201360628.1">
    <property type="nucleotide sequence ID" value="NZ_BNJJ01000002.1"/>
</dbReference>
<evidence type="ECO:0000259" key="2">
    <source>
        <dbReference type="Pfam" id="PF25164"/>
    </source>
</evidence>
<gene>
    <name evidence="3" type="ORF">KSZ_09990</name>
</gene>
<reference evidence="3 4" key="1">
    <citation type="journal article" date="2021" name="Int. J. Syst. Evol. Microbiol.">
        <title>Reticulibacter mediterranei gen. nov., sp. nov., within the new family Reticulibacteraceae fam. nov., and Ktedonospora formicarum gen. nov., sp. nov., Ktedonobacter robiniae sp. nov., Dictyobacter formicarum sp. nov. and Dictyobacter arantiisoli sp. nov., belonging to the class Ktedonobacteria.</title>
        <authorList>
            <person name="Yabe S."/>
            <person name="Zheng Y."/>
            <person name="Wang C.M."/>
            <person name="Sakai Y."/>
            <person name="Abe K."/>
            <person name="Yokota A."/>
            <person name="Donadio S."/>
            <person name="Cavaletti L."/>
            <person name="Monciardini P."/>
        </authorList>
    </citation>
    <scope>NUCLEOTIDE SEQUENCE [LARGE SCALE GENOMIC DNA]</scope>
    <source>
        <strain evidence="3 4">SOSP1-9</strain>
    </source>
</reference>
<protein>
    <recommendedName>
        <fullName evidence="5">Competence protein CoiA</fullName>
    </recommendedName>
</protein>
<dbReference type="EMBL" id="BNJJ01000002">
    <property type="protein sequence ID" value="GHO82993.1"/>
    <property type="molecule type" value="Genomic_DNA"/>
</dbReference>
<comment type="caution">
    <text evidence="3">The sequence shown here is derived from an EMBL/GenBank/DDBJ whole genome shotgun (WGS) entry which is preliminary data.</text>
</comment>
<dbReference type="InterPro" id="IPR010330">
    <property type="entry name" value="CoiA_nuc"/>
</dbReference>
<sequence length="180" mass="20896">MPFVAQHRVTGERIDITRYRNPSREIQPQDCICPLCEGDLIMRIGLIRQPHFAHRATCESQYKSHPESAAHRNAKLYLQNHLREEFPEYMQATIELEVKLEPIWRVADLLVTFPTGLRQAHEIQLASITTGKLQERTNDYTSMGVDVVWWLGGHANTQENQLWCIETFGYSLSIQYALEE</sequence>
<name>A0ABQ3VB05_9CHLR</name>
<feature type="domain" description="Competence protein CoiA-like N-terminal" evidence="2">
    <location>
        <begin position="29"/>
        <end position="59"/>
    </location>
</feature>
<dbReference type="InterPro" id="IPR057253">
    <property type="entry name" value="CoiA-like_N"/>
</dbReference>
<organism evidence="3 4">
    <name type="scientific">Dictyobacter formicarum</name>
    <dbReference type="NCBI Taxonomy" id="2778368"/>
    <lineage>
        <taxon>Bacteria</taxon>
        <taxon>Bacillati</taxon>
        <taxon>Chloroflexota</taxon>
        <taxon>Ktedonobacteria</taxon>
        <taxon>Ktedonobacterales</taxon>
        <taxon>Dictyobacteraceae</taxon>
        <taxon>Dictyobacter</taxon>
    </lineage>
</organism>
<dbReference type="Proteomes" id="UP000635565">
    <property type="component" value="Unassembled WGS sequence"/>
</dbReference>
<evidence type="ECO:0008006" key="5">
    <source>
        <dbReference type="Google" id="ProtNLM"/>
    </source>
</evidence>
<dbReference type="Pfam" id="PF25164">
    <property type="entry name" value="CoiA_N"/>
    <property type="match status" value="1"/>
</dbReference>
<accession>A0ABQ3VB05</accession>
<evidence type="ECO:0000259" key="1">
    <source>
        <dbReference type="Pfam" id="PF06054"/>
    </source>
</evidence>